<dbReference type="InParanoid" id="A8NIX0"/>
<evidence type="ECO:0000256" key="7">
    <source>
        <dbReference type="ARBA" id="ARBA00023180"/>
    </source>
</evidence>
<organism evidence="14 15">
    <name type="scientific">Coprinopsis cinerea (strain Okayama-7 / 130 / ATCC MYA-4618 / FGSC 9003)</name>
    <name type="common">Inky cap fungus</name>
    <name type="synonym">Hormographiella aspergillata</name>
    <dbReference type="NCBI Taxonomy" id="240176"/>
    <lineage>
        <taxon>Eukaryota</taxon>
        <taxon>Fungi</taxon>
        <taxon>Dikarya</taxon>
        <taxon>Basidiomycota</taxon>
        <taxon>Agaricomycotina</taxon>
        <taxon>Agaricomycetes</taxon>
        <taxon>Agaricomycetidae</taxon>
        <taxon>Agaricales</taxon>
        <taxon>Agaricineae</taxon>
        <taxon>Psathyrellaceae</taxon>
        <taxon>Coprinopsis</taxon>
    </lineage>
</organism>
<feature type="domain" description="Fibronectin type III-like" evidence="13">
    <location>
        <begin position="778"/>
        <end position="845"/>
    </location>
</feature>
<proteinExistence type="inferred from homology"/>
<sequence>MARQRRGTIFQVKALLTVLSTTVAITNAQDPTLTSITSVRTVSVTAPPIEPTTFTPFPIPSGSPVPGVFPAVEPKNPPAADSGVIPNFGPAWQRAYEKAKAKVATFSLLEKANVTTGIGWMRGRCMGNIPPIPWTSDPNPKVGTKTPDGREQWPGLCLQDSPLGVRYADFVTAFPAGVNVAATFNRRLIRERGLLMGREFKGKGVHISLGPAMNMARVPQGGRNWEGFGGDPFLAGEVSYETILGLQAGGTQACAKHLVENEQEYKRSLSSSEVDDRTEHEVYLHPFLRSVMAGATSMMCSYNLLNGTYACENSRLLNDIVKGEYGFQGYILSDWGAQHSTMSAVTGLDMTMPGGLNFDGSGPYWRETLARFVENGTIPESRVDDMAIRILAGWYFLEQDSPSFPPVSFDAFKPDDETLNDHIDVREDHHKLVREMGAASIVLLKNENGVLPLGRRTYSTAAGSVRTEAVKEAERSIALIGSGAGPGRGGPNQFPDHGGLDGHLAMGWGSGTANFTYLVTPLDAIQRRAQEQRTNVTWLLDDFDLPRAGNIARSASASLVFIAATSGEGYITVDGNEGDRKNLTAWRGGDDLVLAVAAQNNNTIVVVNSVGQLDMERWIEHENVTAVVWAGLLGQESGNAIADVLFGSYNPTARLPYTIARRKEDYSAQLALGGEWRDIIAIPYDEGLEIDYRGFDARNVTPRYEFGFGLSYTSFEYSRLSVRRVPRSDDVDRELVRAWEGGRATPKTPGISRAFWLHRPAYEVSFTIKNTGPVAGGEIPQLYVNFPESAGEPPSVLKGFTDVHLSPGQSKTVTITLYDLSIWDVVHQGWKKPEGIINFFIGQSSRKEKLKGRIP</sequence>
<evidence type="ECO:0000259" key="13">
    <source>
        <dbReference type="SMART" id="SM01217"/>
    </source>
</evidence>
<dbReference type="InterPro" id="IPR001764">
    <property type="entry name" value="Glyco_hydro_3_N"/>
</dbReference>
<keyword evidence="5" id="KW-0378">Hydrolase</keyword>
<dbReference type="RefSeq" id="XP_001834090.2">
    <property type="nucleotide sequence ID" value="XM_001834038.2"/>
</dbReference>
<comment type="caution">
    <text evidence="14">The sequence shown here is derived from an EMBL/GenBank/DDBJ whole genome shotgun (WGS) entry which is preliminary data.</text>
</comment>
<name>A8NIX0_COPC7</name>
<keyword evidence="8" id="KW-0119">Carbohydrate metabolism</keyword>
<accession>A8NIX0</accession>
<dbReference type="InterPro" id="IPR002772">
    <property type="entry name" value="Glyco_hydro_3_C"/>
</dbReference>
<keyword evidence="9" id="KW-0326">Glycosidase</keyword>
<dbReference type="InterPro" id="IPR036881">
    <property type="entry name" value="Glyco_hydro_3_C_sf"/>
</dbReference>
<dbReference type="GeneID" id="6010593"/>
<evidence type="ECO:0000256" key="4">
    <source>
        <dbReference type="ARBA" id="ARBA00012744"/>
    </source>
</evidence>
<feature type="region of interest" description="Disordered" evidence="11">
    <location>
        <begin position="131"/>
        <end position="153"/>
    </location>
</feature>
<evidence type="ECO:0000313" key="15">
    <source>
        <dbReference type="Proteomes" id="UP000001861"/>
    </source>
</evidence>
<dbReference type="OrthoDB" id="416222at2759"/>
<protein>
    <recommendedName>
        <fullName evidence="4">beta-glucosidase</fullName>
        <ecNumber evidence="4">3.2.1.21</ecNumber>
    </recommendedName>
</protein>
<dbReference type="GO" id="GO:0030245">
    <property type="term" value="P:cellulose catabolic process"/>
    <property type="evidence" value="ECO:0007669"/>
    <property type="project" value="UniProtKB-KW"/>
</dbReference>
<dbReference type="EMBL" id="AACS02000010">
    <property type="protein sequence ID" value="EAU87685.2"/>
    <property type="molecule type" value="Genomic_DNA"/>
</dbReference>
<dbReference type="InterPro" id="IPR026891">
    <property type="entry name" value="Fn3-like"/>
</dbReference>
<dbReference type="PANTHER" id="PTHR42715">
    <property type="entry name" value="BETA-GLUCOSIDASE"/>
    <property type="match status" value="1"/>
</dbReference>
<evidence type="ECO:0000256" key="11">
    <source>
        <dbReference type="SAM" id="MobiDB-lite"/>
    </source>
</evidence>
<dbReference type="Pfam" id="PF00933">
    <property type="entry name" value="Glyco_hydro_3"/>
    <property type="match status" value="1"/>
</dbReference>
<dbReference type="AlphaFoldDB" id="A8NIX0"/>
<dbReference type="FunFam" id="3.40.50.1700:FF:000003">
    <property type="entry name" value="Probable beta-glucosidase"/>
    <property type="match status" value="1"/>
</dbReference>
<dbReference type="OMA" id="AGVMACG"/>
<dbReference type="PRINTS" id="PR00133">
    <property type="entry name" value="GLHYDRLASE3"/>
</dbReference>
<dbReference type="Pfam" id="PF01915">
    <property type="entry name" value="Glyco_hydro_3_C"/>
    <property type="match status" value="1"/>
</dbReference>
<dbReference type="Proteomes" id="UP000001861">
    <property type="component" value="Unassembled WGS sequence"/>
</dbReference>
<keyword evidence="10" id="KW-0624">Polysaccharide degradation</keyword>
<evidence type="ECO:0000256" key="12">
    <source>
        <dbReference type="SAM" id="SignalP"/>
    </source>
</evidence>
<evidence type="ECO:0000256" key="1">
    <source>
        <dbReference type="ARBA" id="ARBA00000448"/>
    </source>
</evidence>
<evidence type="ECO:0000256" key="8">
    <source>
        <dbReference type="ARBA" id="ARBA00023277"/>
    </source>
</evidence>
<evidence type="ECO:0000256" key="5">
    <source>
        <dbReference type="ARBA" id="ARBA00022801"/>
    </source>
</evidence>
<evidence type="ECO:0000313" key="14">
    <source>
        <dbReference type="EMBL" id="EAU87685.2"/>
    </source>
</evidence>
<dbReference type="InterPro" id="IPR013783">
    <property type="entry name" value="Ig-like_fold"/>
</dbReference>
<evidence type="ECO:0000256" key="3">
    <source>
        <dbReference type="ARBA" id="ARBA00005336"/>
    </source>
</evidence>
<evidence type="ECO:0000256" key="6">
    <source>
        <dbReference type="ARBA" id="ARBA00023001"/>
    </source>
</evidence>
<dbReference type="FunFam" id="3.20.20.300:FF:000002">
    <property type="entry name" value="Probable beta-glucosidase"/>
    <property type="match status" value="1"/>
</dbReference>
<dbReference type="Gene3D" id="3.40.50.1700">
    <property type="entry name" value="Glycoside hydrolase family 3 C-terminal domain"/>
    <property type="match status" value="1"/>
</dbReference>
<dbReference type="InterPro" id="IPR017853">
    <property type="entry name" value="GH"/>
</dbReference>
<dbReference type="InterPro" id="IPR050288">
    <property type="entry name" value="Cellulose_deg_GH3"/>
</dbReference>
<reference evidence="14 15" key="1">
    <citation type="journal article" date="2010" name="Proc. Natl. Acad. Sci. U.S.A.">
        <title>Insights into evolution of multicellular fungi from the assembled chromosomes of the mushroom Coprinopsis cinerea (Coprinus cinereus).</title>
        <authorList>
            <person name="Stajich J.E."/>
            <person name="Wilke S.K."/>
            <person name="Ahren D."/>
            <person name="Au C.H."/>
            <person name="Birren B.W."/>
            <person name="Borodovsky M."/>
            <person name="Burns C."/>
            <person name="Canback B."/>
            <person name="Casselton L.A."/>
            <person name="Cheng C.K."/>
            <person name="Deng J."/>
            <person name="Dietrich F.S."/>
            <person name="Fargo D.C."/>
            <person name="Farman M.L."/>
            <person name="Gathman A.C."/>
            <person name="Goldberg J."/>
            <person name="Guigo R."/>
            <person name="Hoegger P.J."/>
            <person name="Hooker J.B."/>
            <person name="Huggins A."/>
            <person name="James T.Y."/>
            <person name="Kamada T."/>
            <person name="Kilaru S."/>
            <person name="Kodira C."/>
            <person name="Kues U."/>
            <person name="Kupfer D."/>
            <person name="Kwan H.S."/>
            <person name="Lomsadze A."/>
            <person name="Li W."/>
            <person name="Lilly W.W."/>
            <person name="Ma L.J."/>
            <person name="Mackey A.J."/>
            <person name="Manning G."/>
            <person name="Martin F."/>
            <person name="Muraguchi H."/>
            <person name="Natvig D.O."/>
            <person name="Palmerini H."/>
            <person name="Ramesh M.A."/>
            <person name="Rehmeyer C.J."/>
            <person name="Roe B.A."/>
            <person name="Shenoy N."/>
            <person name="Stanke M."/>
            <person name="Ter-Hovhannisyan V."/>
            <person name="Tunlid A."/>
            <person name="Velagapudi R."/>
            <person name="Vision T.J."/>
            <person name="Zeng Q."/>
            <person name="Zolan M.E."/>
            <person name="Pukkila P.J."/>
        </authorList>
    </citation>
    <scope>NUCLEOTIDE SEQUENCE [LARGE SCALE GENOMIC DNA]</scope>
    <source>
        <strain evidence="15">Okayama-7 / 130 / ATCC MYA-4618 / FGSC 9003</strain>
    </source>
</reference>
<evidence type="ECO:0000256" key="2">
    <source>
        <dbReference type="ARBA" id="ARBA00004987"/>
    </source>
</evidence>
<comment type="similarity">
    <text evidence="3">Belongs to the glycosyl hydrolase 3 family.</text>
</comment>
<keyword evidence="6" id="KW-0136">Cellulose degradation</keyword>
<dbReference type="GO" id="GO:0008422">
    <property type="term" value="F:beta-glucosidase activity"/>
    <property type="evidence" value="ECO:0007669"/>
    <property type="project" value="UniProtKB-EC"/>
</dbReference>
<comment type="pathway">
    <text evidence="2">Glycan metabolism; cellulose degradation.</text>
</comment>
<keyword evidence="15" id="KW-1185">Reference proteome</keyword>
<evidence type="ECO:0000256" key="10">
    <source>
        <dbReference type="ARBA" id="ARBA00023326"/>
    </source>
</evidence>
<dbReference type="eggNOG" id="ENOG502QR4D">
    <property type="taxonomic scope" value="Eukaryota"/>
</dbReference>
<dbReference type="KEGG" id="cci:CC1G_08721"/>
<dbReference type="EC" id="3.2.1.21" evidence="4"/>
<dbReference type="Gene3D" id="3.20.20.300">
    <property type="entry name" value="Glycoside hydrolase, family 3, N-terminal domain"/>
    <property type="match status" value="1"/>
</dbReference>
<keyword evidence="12" id="KW-0732">Signal</keyword>
<dbReference type="Pfam" id="PF14310">
    <property type="entry name" value="Fn3-like"/>
    <property type="match status" value="1"/>
</dbReference>
<dbReference type="PANTHER" id="PTHR42715:SF2">
    <property type="entry name" value="BETA-GLUCOSIDASE F-RELATED"/>
    <property type="match status" value="1"/>
</dbReference>
<gene>
    <name evidence="14" type="ORF">CC1G_08721</name>
</gene>
<dbReference type="HOGENOM" id="CLU_004542_2_3_1"/>
<feature type="signal peptide" evidence="12">
    <location>
        <begin position="1"/>
        <end position="28"/>
    </location>
</feature>
<dbReference type="VEuPathDB" id="FungiDB:CC1G_08721"/>
<dbReference type="SUPFAM" id="SSF51445">
    <property type="entry name" value="(Trans)glycosidases"/>
    <property type="match status" value="1"/>
</dbReference>
<evidence type="ECO:0000256" key="9">
    <source>
        <dbReference type="ARBA" id="ARBA00023295"/>
    </source>
</evidence>
<dbReference type="Gene3D" id="2.60.40.10">
    <property type="entry name" value="Immunoglobulins"/>
    <property type="match status" value="1"/>
</dbReference>
<dbReference type="SMART" id="SM01217">
    <property type="entry name" value="Fn3_like"/>
    <property type="match status" value="1"/>
</dbReference>
<dbReference type="InterPro" id="IPR036962">
    <property type="entry name" value="Glyco_hydro_3_N_sf"/>
</dbReference>
<dbReference type="SUPFAM" id="SSF52279">
    <property type="entry name" value="Beta-D-glucan exohydrolase, C-terminal domain"/>
    <property type="match status" value="1"/>
</dbReference>
<keyword evidence="7" id="KW-0325">Glycoprotein</keyword>
<comment type="catalytic activity">
    <reaction evidence="1">
        <text>Hydrolysis of terminal, non-reducing beta-D-glucosyl residues with release of beta-D-glucose.</text>
        <dbReference type="EC" id="3.2.1.21"/>
    </reaction>
</comment>
<feature type="chain" id="PRO_5002727309" description="beta-glucosidase" evidence="12">
    <location>
        <begin position="29"/>
        <end position="855"/>
    </location>
</feature>